<dbReference type="SUPFAM" id="SSF52151">
    <property type="entry name" value="FabD/lysophospholipase-like"/>
    <property type="match status" value="1"/>
</dbReference>
<evidence type="ECO:0000256" key="1">
    <source>
        <dbReference type="ARBA" id="ARBA00022801"/>
    </source>
</evidence>
<dbReference type="InterPro" id="IPR002641">
    <property type="entry name" value="PNPLA_dom"/>
</dbReference>
<evidence type="ECO:0000313" key="6">
    <source>
        <dbReference type="EMBL" id="SHH87871.1"/>
    </source>
</evidence>
<proteinExistence type="predicted"/>
<dbReference type="STRING" id="1121316.SAMN02745207_02950"/>
<evidence type="ECO:0000259" key="5">
    <source>
        <dbReference type="PROSITE" id="PS51635"/>
    </source>
</evidence>
<dbReference type="Gene3D" id="3.40.1090.10">
    <property type="entry name" value="Cytosolic phospholipase A2 catalytic domain"/>
    <property type="match status" value="1"/>
</dbReference>
<feature type="short sequence motif" description="GXGXXG" evidence="4">
    <location>
        <begin position="8"/>
        <end position="13"/>
    </location>
</feature>
<evidence type="ECO:0000313" key="7">
    <source>
        <dbReference type="Proteomes" id="UP000184447"/>
    </source>
</evidence>
<keyword evidence="2 4" id="KW-0442">Lipid degradation</keyword>
<dbReference type="AlphaFoldDB" id="A0A1M5WK70"/>
<dbReference type="CDD" id="cd07209">
    <property type="entry name" value="Pat_hypo_Ecoli_Z1214_like"/>
    <property type="match status" value="1"/>
</dbReference>
<dbReference type="OrthoDB" id="9770965at2"/>
<feature type="domain" description="PNPLA" evidence="5">
    <location>
        <begin position="4"/>
        <end position="191"/>
    </location>
</feature>
<dbReference type="GO" id="GO:0016042">
    <property type="term" value="P:lipid catabolic process"/>
    <property type="evidence" value="ECO:0007669"/>
    <property type="project" value="UniProtKB-UniRule"/>
</dbReference>
<reference evidence="6 7" key="1">
    <citation type="submission" date="2016-11" db="EMBL/GenBank/DDBJ databases">
        <authorList>
            <person name="Jaros S."/>
            <person name="Januszkiewicz K."/>
            <person name="Wedrychowicz H."/>
        </authorList>
    </citation>
    <scope>NUCLEOTIDE SEQUENCE [LARGE SCALE GENOMIC DNA]</scope>
    <source>
        <strain evidence="6 7">DSM 8605</strain>
    </source>
</reference>
<evidence type="ECO:0000256" key="3">
    <source>
        <dbReference type="ARBA" id="ARBA00023098"/>
    </source>
</evidence>
<gene>
    <name evidence="6" type="ORF">SAMN02745207_02950</name>
</gene>
<dbReference type="InterPro" id="IPR016035">
    <property type="entry name" value="Acyl_Trfase/lysoPLipase"/>
</dbReference>
<protein>
    <submittedName>
        <fullName evidence="6">NTE family protein</fullName>
    </submittedName>
</protein>
<dbReference type="InterPro" id="IPR050301">
    <property type="entry name" value="NTE"/>
</dbReference>
<feature type="short sequence motif" description="GXSXG" evidence="4">
    <location>
        <begin position="35"/>
        <end position="39"/>
    </location>
</feature>
<dbReference type="Proteomes" id="UP000184447">
    <property type="component" value="Unassembled WGS sequence"/>
</dbReference>
<dbReference type="PANTHER" id="PTHR14226">
    <property type="entry name" value="NEUROPATHY TARGET ESTERASE/SWISS CHEESE D.MELANOGASTER"/>
    <property type="match status" value="1"/>
</dbReference>
<dbReference type="GO" id="GO:0016787">
    <property type="term" value="F:hydrolase activity"/>
    <property type="evidence" value="ECO:0007669"/>
    <property type="project" value="UniProtKB-UniRule"/>
</dbReference>
<dbReference type="RefSeq" id="WP_073339174.1">
    <property type="nucleotide sequence ID" value="NZ_FQXM01000018.1"/>
</dbReference>
<sequence>MYGLVLEGGGAKGSYHIGAYKALIEKNIKVSAITGTSIGALNGAMLCQGDFERVYDLWYNISNSQIFDVDDEMLGQIRKYELNQSNIAYLFRKSKQIIRNKGLDTKTIRSIIANNIDEEKIRKSEIDFGIVTVSLTDMKPLEIFIDEIPEGKLNDYVMASANFPAFKIEKLDGKVFIDGGVYDNFPVKLMLSKGYKNIIAVRTFGIGRQRKVEVEDIDIIYINPTEDLGSTLDFNLETARKNLLLGYYDTLKVLDNLRGNKYYINIKGNEELFHNILMNLSKEKCENIGILMGFEGIPHKRMLFEFIIPRIVELMNISKEKDYEDICIELCEIIAMELEMNRFQVYQVNDFLKEIINKYKESDLNLKNKIPNFIRKNSILSKTVKEQILKTILGILMEDKN</sequence>
<dbReference type="PROSITE" id="PS51635">
    <property type="entry name" value="PNPLA"/>
    <property type="match status" value="1"/>
</dbReference>
<dbReference type="EMBL" id="FQXM01000018">
    <property type="protein sequence ID" value="SHH87871.1"/>
    <property type="molecule type" value="Genomic_DNA"/>
</dbReference>
<keyword evidence="1 4" id="KW-0378">Hydrolase</keyword>
<evidence type="ECO:0000256" key="4">
    <source>
        <dbReference type="PROSITE-ProRule" id="PRU01161"/>
    </source>
</evidence>
<evidence type="ECO:0000256" key="2">
    <source>
        <dbReference type="ARBA" id="ARBA00022963"/>
    </source>
</evidence>
<organism evidence="6 7">
    <name type="scientific">Clostridium grantii DSM 8605</name>
    <dbReference type="NCBI Taxonomy" id="1121316"/>
    <lineage>
        <taxon>Bacteria</taxon>
        <taxon>Bacillati</taxon>
        <taxon>Bacillota</taxon>
        <taxon>Clostridia</taxon>
        <taxon>Eubacteriales</taxon>
        <taxon>Clostridiaceae</taxon>
        <taxon>Clostridium</taxon>
    </lineage>
</organism>
<feature type="short sequence motif" description="DGA/G" evidence="4">
    <location>
        <begin position="178"/>
        <end position="180"/>
    </location>
</feature>
<name>A0A1M5WK70_9CLOT</name>
<feature type="active site" description="Nucleophile" evidence="4">
    <location>
        <position position="37"/>
    </location>
</feature>
<dbReference type="PANTHER" id="PTHR14226:SF29">
    <property type="entry name" value="NEUROPATHY TARGET ESTERASE SWS"/>
    <property type="match status" value="1"/>
</dbReference>
<keyword evidence="3 4" id="KW-0443">Lipid metabolism</keyword>
<accession>A0A1M5WK70</accession>
<keyword evidence="7" id="KW-1185">Reference proteome</keyword>
<dbReference type="Pfam" id="PF01734">
    <property type="entry name" value="Patatin"/>
    <property type="match status" value="1"/>
</dbReference>
<feature type="active site" description="Proton acceptor" evidence="4">
    <location>
        <position position="178"/>
    </location>
</feature>